<evidence type="ECO:0000313" key="5">
    <source>
        <dbReference type="EMBL" id="KID87051.1"/>
    </source>
</evidence>
<dbReference type="GO" id="GO:0005840">
    <property type="term" value="C:ribosome"/>
    <property type="evidence" value="ECO:0007669"/>
    <property type="project" value="UniProtKB-KW"/>
</dbReference>
<evidence type="ECO:0000256" key="1">
    <source>
        <dbReference type="ARBA" id="ARBA00006509"/>
    </source>
</evidence>
<dbReference type="InterPro" id="IPR000509">
    <property type="entry name" value="Ribosomal_eL36"/>
</dbReference>
<gene>
    <name evidence="5" type="ORF">MGU_05829</name>
</gene>
<comment type="similarity">
    <text evidence="1 4">Belongs to the eukaryotic ribosomal protein eL36 family.</text>
</comment>
<dbReference type="EMBL" id="AZNH01000018">
    <property type="protein sequence ID" value="KID87051.1"/>
    <property type="molecule type" value="Genomic_DNA"/>
</dbReference>
<evidence type="ECO:0000313" key="6">
    <source>
        <dbReference type="Proteomes" id="UP000031192"/>
    </source>
</evidence>
<comment type="caution">
    <text evidence="5">The sequence shown here is derived from an EMBL/GenBank/DDBJ whole genome shotgun (WGS) entry which is preliminary data.</text>
</comment>
<sequence>MDLAPYERRVIELLRNSKDKRARKLAKKRLGTFGRAKKKVDELQRVIAESRRAH</sequence>
<dbReference type="HOGENOM" id="CLU_3050830_0_0_1"/>
<evidence type="ECO:0000256" key="4">
    <source>
        <dbReference type="RuleBase" id="RU000665"/>
    </source>
</evidence>
<dbReference type="AlphaFoldDB" id="A0A0B4HB89"/>
<dbReference type="PANTHER" id="PTHR10114">
    <property type="entry name" value="60S RIBOSOMAL PROTEIN L36"/>
    <property type="match status" value="1"/>
</dbReference>
<dbReference type="GO" id="GO:1990904">
    <property type="term" value="C:ribonucleoprotein complex"/>
    <property type="evidence" value="ECO:0007669"/>
    <property type="project" value="UniProtKB-KW"/>
</dbReference>
<evidence type="ECO:0000256" key="3">
    <source>
        <dbReference type="ARBA" id="ARBA00023274"/>
    </source>
</evidence>
<dbReference type="Gene3D" id="1.10.10.1760">
    <property type="entry name" value="60S ribosomal protein L36"/>
    <property type="match status" value="1"/>
</dbReference>
<proteinExistence type="inferred from homology"/>
<accession>A0A0B4HB89</accession>
<dbReference type="GO" id="GO:0006412">
    <property type="term" value="P:translation"/>
    <property type="evidence" value="ECO:0007669"/>
    <property type="project" value="InterPro"/>
</dbReference>
<dbReference type="Proteomes" id="UP000031192">
    <property type="component" value="Unassembled WGS sequence"/>
</dbReference>
<keyword evidence="3 4" id="KW-0687">Ribonucleoprotein</keyword>
<dbReference type="Pfam" id="PF01158">
    <property type="entry name" value="Ribosomal_L36e"/>
    <property type="match status" value="1"/>
</dbReference>
<dbReference type="PROSITE" id="PS01190">
    <property type="entry name" value="RIBOSOMAL_L36E"/>
    <property type="match status" value="1"/>
</dbReference>
<keyword evidence="2 4" id="KW-0689">Ribosomal protein</keyword>
<organism evidence="5 6">
    <name type="scientific">Metarhizium guizhouense (strain ARSEF 977)</name>
    <dbReference type="NCBI Taxonomy" id="1276136"/>
    <lineage>
        <taxon>Eukaryota</taxon>
        <taxon>Fungi</taxon>
        <taxon>Dikarya</taxon>
        <taxon>Ascomycota</taxon>
        <taxon>Pezizomycotina</taxon>
        <taxon>Sordariomycetes</taxon>
        <taxon>Hypocreomycetidae</taxon>
        <taxon>Hypocreales</taxon>
        <taxon>Clavicipitaceae</taxon>
        <taxon>Metarhizium</taxon>
    </lineage>
</organism>
<dbReference type="InterPro" id="IPR038097">
    <property type="entry name" value="Ribosomal_eL36_sf"/>
</dbReference>
<keyword evidence="6" id="KW-1185">Reference proteome</keyword>
<evidence type="ECO:0000256" key="2">
    <source>
        <dbReference type="ARBA" id="ARBA00022980"/>
    </source>
</evidence>
<name>A0A0B4HB89_METGA</name>
<reference evidence="5 6" key="1">
    <citation type="journal article" date="2014" name="Proc. Natl. Acad. Sci. U.S.A.">
        <title>Trajectory and genomic determinants of fungal-pathogen speciation and host adaptation.</title>
        <authorList>
            <person name="Hu X."/>
            <person name="Xiao G."/>
            <person name="Zheng P."/>
            <person name="Shang Y."/>
            <person name="Su Y."/>
            <person name="Zhang X."/>
            <person name="Liu X."/>
            <person name="Zhan S."/>
            <person name="St Leger R.J."/>
            <person name="Wang C."/>
        </authorList>
    </citation>
    <scope>NUCLEOTIDE SEQUENCE [LARGE SCALE GENOMIC DNA]</scope>
    <source>
        <strain evidence="5 6">ARSEF 977</strain>
    </source>
</reference>
<protein>
    <recommendedName>
        <fullName evidence="4">60S ribosomal protein L36</fullName>
    </recommendedName>
</protein>
<dbReference type="GO" id="GO:0003735">
    <property type="term" value="F:structural constituent of ribosome"/>
    <property type="evidence" value="ECO:0007669"/>
    <property type="project" value="InterPro"/>
</dbReference>